<comment type="similarity">
    <text evidence="1">Belongs to the R-transferase family.</text>
</comment>
<keyword evidence="8" id="KW-1185">Reference proteome</keyword>
<dbReference type="EMBL" id="JBBXMP010000005">
    <property type="protein sequence ID" value="KAL0070867.1"/>
    <property type="molecule type" value="Genomic_DNA"/>
</dbReference>
<evidence type="ECO:0000256" key="2">
    <source>
        <dbReference type="ARBA" id="ARBA00012025"/>
    </source>
</evidence>
<feature type="domain" description="N-end aminoacyl transferase N-terminal" evidence="5">
    <location>
        <begin position="23"/>
        <end position="58"/>
    </location>
</feature>
<dbReference type="Pfam" id="PF04377">
    <property type="entry name" value="ATE_C"/>
    <property type="match status" value="1"/>
</dbReference>
<dbReference type="PANTHER" id="PTHR21367:SF1">
    <property type="entry name" value="ARGINYL-TRNA--PROTEIN TRANSFERASE 1"/>
    <property type="match status" value="1"/>
</dbReference>
<name>A0ABR3ABX6_9AGAR</name>
<dbReference type="GO" id="GO:0004057">
    <property type="term" value="F:arginyl-tRNA--protein transferase activity"/>
    <property type="evidence" value="ECO:0007669"/>
    <property type="project" value="UniProtKB-EC"/>
</dbReference>
<dbReference type="EC" id="2.3.2.8" evidence="2"/>
<sequence length="247" mass="28204">MASVWYSSSIDSTKDSNVDIGHRTGTWCYKPDLKASCCPQYPIRLDVTKFKPSRSQRQLVNRWNRFIEHGKEDGKKNAKSKGKHTTNFDLIEHLHASEHSPGEKDGWAHRFEIILEPSSFTNEKYELFEKYQTNIHHDSSTRSGFKRFLVESPLRPEPIPYSSHHESGGRLPTNYGSYHQLYRLDGKLIAMAVLDILPSCVSSVYFMYDDEWDAFSLGKLSALREISLASELHRAGAPGLSFVYLGT</sequence>
<gene>
    <name evidence="7" type="primary">ATE1</name>
    <name evidence="7" type="ORF">AAF712_002088</name>
</gene>
<proteinExistence type="inferred from homology"/>
<evidence type="ECO:0000313" key="7">
    <source>
        <dbReference type="EMBL" id="KAL0070867.1"/>
    </source>
</evidence>
<feature type="domain" description="N-end rule aminoacyl transferase C-terminal" evidence="6">
    <location>
        <begin position="123"/>
        <end position="246"/>
    </location>
</feature>
<evidence type="ECO:0000313" key="8">
    <source>
        <dbReference type="Proteomes" id="UP001437256"/>
    </source>
</evidence>
<evidence type="ECO:0000256" key="4">
    <source>
        <dbReference type="ARBA" id="ARBA00023315"/>
    </source>
</evidence>
<keyword evidence="3 7" id="KW-0808">Transferase</keyword>
<keyword evidence="4 7" id="KW-0012">Acyltransferase</keyword>
<accession>A0ABR3ABX6</accession>
<dbReference type="InterPro" id="IPR007471">
    <property type="entry name" value="N-end_Aminoacyl_Trfase_N"/>
</dbReference>
<dbReference type="Pfam" id="PF04376">
    <property type="entry name" value="ATE_N"/>
    <property type="match status" value="1"/>
</dbReference>
<comment type="caution">
    <text evidence="7">The sequence shown here is derived from an EMBL/GenBank/DDBJ whole genome shotgun (WGS) entry which is preliminary data.</text>
</comment>
<dbReference type="InterPro" id="IPR007472">
    <property type="entry name" value="N-end_Aminoacyl_Trfase_C"/>
</dbReference>
<evidence type="ECO:0000259" key="5">
    <source>
        <dbReference type="Pfam" id="PF04376"/>
    </source>
</evidence>
<dbReference type="Proteomes" id="UP001437256">
    <property type="component" value="Unassembled WGS sequence"/>
</dbReference>
<organism evidence="7 8">
    <name type="scientific">Marasmius tenuissimus</name>
    <dbReference type="NCBI Taxonomy" id="585030"/>
    <lineage>
        <taxon>Eukaryota</taxon>
        <taxon>Fungi</taxon>
        <taxon>Dikarya</taxon>
        <taxon>Basidiomycota</taxon>
        <taxon>Agaricomycotina</taxon>
        <taxon>Agaricomycetes</taxon>
        <taxon>Agaricomycetidae</taxon>
        <taxon>Agaricales</taxon>
        <taxon>Marasmiineae</taxon>
        <taxon>Marasmiaceae</taxon>
        <taxon>Marasmius</taxon>
    </lineage>
</organism>
<dbReference type="InterPro" id="IPR030700">
    <property type="entry name" value="N-end_Aminoacyl_Trfase"/>
</dbReference>
<evidence type="ECO:0000259" key="6">
    <source>
        <dbReference type="Pfam" id="PF04377"/>
    </source>
</evidence>
<evidence type="ECO:0000256" key="1">
    <source>
        <dbReference type="ARBA" id="ARBA00009991"/>
    </source>
</evidence>
<reference evidence="7 8" key="1">
    <citation type="submission" date="2024-05" db="EMBL/GenBank/DDBJ databases">
        <title>A draft genome resource for the thread blight pathogen Marasmius tenuissimus strain MS-2.</title>
        <authorList>
            <person name="Yulfo-Soto G.E."/>
            <person name="Baruah I.K."/>
            <person name="Amoako-Attah I."/>
            <person name="Bukari Y."/>
            <person name="Meinhardt L.W."/>
            <person name="Bailey B.A."/>
            <person name="Cohen S.P."/>
        </authorList>
    </citation>
    <scope>NUCLEOTIDE SEQUENCE [LARGE SCALE GENOMIC DNA]</scope>
    <source>
        <strain evidence="7 8">MS-2</strain>
    </source>
</reference>
<evidence type="ECO:0000256" key="3">
    <source>
        <dbReference type="ARBA" id="ARBA00022679"/>
    </source>
</evidence>
<protein>
    <recommendedName>
        <fullName evidence="2">arginyltransferase</fullName>
        <ecNumber evidence="2">2.3.2.8</ecNumber>
    </recommendedName>
</protein>
<dbReference type="PANTHER" id="PTHR21367">
    <property type="entry name" value="ARGININE-TRNA-PROTEIN TRANSFERASE 1"/>
    <property type="match status" value="1"/>
</dbReference>